<dbReference type="AlphaFoldDB" id="A0A3M7TC42"/>
<dbReference type="EMBL" id="QWIU01000003">
    <property type="protein sequence ID" value="RNA60486.1"/>
    <property type="molecule type" value="Genomic_DNA"/>
</dbReference>
<dbReference type="InterPro" id="IPR011871">
    <property type="entry name" value="Fib_succ_major"/>
</dbReference>
<name>A0A3M7TC42_9FLAO</name>
<dbReference type="Proteomes" id="UP000278775">
    <property type="component" value="Unassembled WGS sequence"/>
</dbReference>
<protein>
    <submittedName>
        <fullName evidence="2">Uncharacterized protein</fullName>
    </submittedName>
</protein>
<dbReference type="OrthoDB" id="1451463at2"/>
<dbReference type="RefSeq" id="WP_122637879.1">
    <property type="nucleotide sequence ID" value="NZ_QWIU01000003.1"/>
</dbReference>
<feature type="signal peptide" evidence="1">
    <location>
        <begin position="1"/>
        <end position="18"/>
    </location>
</feature>
<evidence type="ECO:0000313" key="3">
    <source>
        <dbReference type="Proteomes" id="UP000278775"/>
    </source>
</evidence>
<gene>
    <name evidence="2" type="ORF">D1631_18515</name>
</gene>
<accession>A0A3M7TC42</accession>
<reference evidence="2 3" key="1">
    <citation type="submission" date="2018-08" db="EMBL/GenBank/DDBJ databases">
        <title>Chryseobacterium nematophagum: a novel matrix digesting pathogen of nematodes.</title>
        <authorList>
            <person name="Page A."/>
            <person name="Roberts M."/>
            <person name="Felix M.-A."/>
            <person name="Weir W."/>
        </authorList>
    </citation>
    <scope>NUCLEOTIDE SEQUENCE [LARGE SCALE GENOMIC DNA]</scope>
    <source>
        <strain evidence="2 3">JUb129</strain>
    </source>
</reference>
<proteinExistence type="predicted"/>
<organism evidence="2 3">
    <name type="scientific">Chryseobacterium nematophagum</name>
    <dbReference type="NCBI Taxonomy" id="2305228"/>
    <lineage>
        <taxon>Bacteria</taxon>
        <taxon>Pseudomonadati</taxon>
        <taxon>Bacteroidota</taxon>
        <taxon>Flavobacteriia</taxon>
        <taxon>Flavobacteriales</taxon>
        <taxon>Weeksellaceae</taxon>
        <taxon>Chryseobacterium group</taxon>
        <taxon>Chryseobacterium</taxon>
    </lineage>
</organism>
<sequence>MKKTNLLLCALFGVLAYGQVGVNTSSPKATLDIMPKTTDGSAPEGVKVPIMTGDALFSAISSGVYGMDQHGTMVYVTPVAEESKQTGQTALVNDYGFYYFDGYDNQWRKMGSAGTIYRTDGILTGPRHMTMDGNNLGFTGGRIGMGTASPDPSGILDLSSTTLGFLPPRMTKVQMNAIAGAALGLQVYCIDCFGVDKGCLMVNDSPNPMSPNWGALCSTNIPTGVIDDLQCGNKTVSGSLHAGIPVSGVSVIVPYTGGHSGTYFSGSFNSSGAVTGLVANLPDGVIMDGNGTLPFNITGTPSNQGIASFNITIAGKSCTFTVDVDNFTASVASIDCENASFSQPLTQGQPYNGTLTVSYTGGNGASYSQQEFAQNGLTFTLPASSLANGNGSFVYNVTGTPTSALTMTIPIQFGNSPYCDVYQIVTTGGSGSTVAMCMGNDTTKRWLAHNLGADTNLDPNVPVQGIYGNYYQWGRVDVVNNADNPIGGYPNGWNTIPAPNGSWNSGTEDVPVRTAIDPCPQGYRVPTRKEWVALVNNNTPNTIGLFNESVLNSAYQFTCAANGNKLTLPAAGFLQNTIGQLYDRGRGGWYWSSTEQGIGAYRMSFNKNNVVGDYLNTSRLNGFSVRCISE</sequence>
<dbReference type="NCBIfam" id="TIGR02145">
    <property type="entry name" value="Fib_succ_major"/>
    <property type="match status" value="1"/>
</dbReference>
<feature type="chain" id="PRO_5018113501" evidence="1">
    <location>
        <begin position="19"/>
        <end position="630"/>
    </location>
</feature>
<keyword evidence="1" id="KW-0732">Signal</keyword>
<evidence type="ECO:0000256" key="1">
    <source>
        <dbReference type="SAM" id="SignalP"/>
    </source>
</evidence>
<evidence type="ECO:0000313" key="2">
    <source>
        <dbReference type="EMBL" id="RNA60486.1"/>
    </source>
</evidence>
<comment type="caution">
    <text evidence="2">The sequence shown here is derived from an EMBL/GenBank/DDBJ whole genome shotgun (WGS) entry which is preliminary data.</text>
</comment>